<comment type="caution">
    <text evidence="3">The sequence shown here is derived from an EMBL/GenBank/DDBJ whole genome shotgun (WGS) entry which is preliminary data.</text>
</comment>
<keyword evidence="4" id="KW-1185">Reference proteome</keyword>
<evidence type="ECO:0000313" key="3">
    <source>
        <dbReference type="EMBL" id="KRN18614.1"/>
    </source>
</evidence>
<sequence length="374" mass="41378">MSRQIRFEWLRVVRDWGWLGFALVFALLLMWPNTARLAPSSGYDVEVPALQELMKADTKLQKKAPDKADAKGARPTQEDLRKEQDQLYALTSAIENQASPWRLTQLMYRLRRSMVAQIKAGRVYVDTGGTPIDVLPAREDYAVLKILIERHQVFMPAAATNLPASLALARTLQRGVPALWLLLFIAVWSSYYLIWDKRSRVGEVTALVPVRQETILLAKQLVYWFIAAVTTIAVFALALVIPVLTSGFGDVRYPLAFAPAGQAVQVMTAGRFVLLFLLSILALLAFMAAVNSLLQQFIRNYFVVLLLLAGLCVFGPTLQLGPWAPFPYLDPAATLLPQGTVGILAPGWGPLILAGWAAVLGGLSLIVATRRQRL</sequence>
<dbReference type="STRING" id="1423730.FC75_GL000554"/>
<proteinExistence type="predicted"/>
<keyword evidence="2" id="KW-0812">Transmembrane</keyword>
<name>A0A0R2ET34_9LACO</name>
<accession>A0A0R2ET34</accession>
<dbReference type="PATRIC" id="fig|1423730.4.peg.578"/>
<feature type="transmembrane region" description="Helical" evidence="2">
    <location>
        <begin position="343"/>
        <end position="368"/>
    </location>
</feature>
<organism evidence="3 4">
    <name type="scientific">Lacticaseibacillus camelliae DSM 22697 = JCM 13995</name>
    <dbReference type="NCBI Taxonomy" id="1423730"/>
    <lineage>
        <taxon>Bacteria</taxon>
        <taxon>Bacillati</taxon>
        <taxon>Bacillota</taxon>
        <taxon>Bacilli</taxon>
        <taxon>Lactobacillales</taxon>
        <taxon>Lactobacillaceae</taxon>
        <taxon>Lacticaseibacillus</taxon>
    </lineage>
</organism>
<feature type="transmembrane region" description="Helical" evidence="2">
    <location>
        <begin position="178"/>
        <end position="195"/>
    </location>
</feature>
<evidence type="ECO:0000256" key="2">
    <source>
        <dbReference type="SAM" id="Phobius"/>
    </source>
</evidence>
<keyword evidence="2" id="KW-1133">Transmembrane helix</keyword>
<feature type="region of interest" description="Disordered" evidence="1">
    <location>
        <begin position="60"/>
        <end position="80"/>
    </location>
</feature>
<protein>
    <recommendedName>
        <fullName evidence="5">ABC transporter permease</fullName>
    </recommendedName>
</protein>
<gene>
    <name evidence="3" type="ORF">FC75_GL000554</name>
</gene>
<dbReference type="RefSeq" id="WP_056989933.1">
    <property type="nucleotide sequence ID" value="NZ_AYZJ01000085.1"/>
</dbReference>
<evidence type="ECO:0008006" key="5">
    <source>
        <dbReference type="Google" id="ProtNLM"/>
    </source>
</evidence>
<dbReference type="AlphaFoldDB" id="A0A0R2ET34"/>
<reference evidence="3 4" key="1">
    <citation type="journal article" date="2015" name="Genome Announc.">
        <title>Expanding the biotechnology potential of lactobacilli through comparative genomics of 213 strains and associated genera.</title>
        <authorList>
            <person name="Sun Z."/>
            <person name="Harris H.M."/>
            <person name="McCann A."/>
            <person name="Guo C."/>
            <person name="Argimon S."/>
            <person name="Zhang W."/>
            <person name="Yang X."/>
            <person name="Jeffery I.B."/>
            <person name="Cooney J.C."/>
            <person name="Kagawa T.F."/>
            <person name="Liu W."/>
            <person name="Song Y."/>
            <person name="Salvetti E."/>
            <person name="Wrobel A."/>
            <person name="Rasinkangas P."/>
            <person name="Parkhill J."/>
            <person name="Rea M.C."/>
            <person name="O'Sullivan O."/>
            <person name="Ritari J."/>
            <person name="Douillard F.P."/>
            <person name="Paul Ross R."/>
            <person name="Yang R."/>
            <person name="Briner A.E."/>
            <person name="Felis G.E."/>
            <person name="de Vos W.M."/>
            <person name="Barrangou R."/>
            <person name="Klaenhammer T.R."/>
            <person name="Caufield P.W."/>
            <person name="Cui Y."/>
            <person name="Zhang H."/>
            <person name="O'Toole P.W."/>
        </authorList>
    </citation>
    <scope>NUCLEOTIDE SEQUENCE [LARGE SCALE GENOMIC DNA]</scope>
    <source>
        <strain evidence="3 4">DSM 22697</strain>
    </source>
</reference>
<evidence type="ECO:0000313" key="4">
    <source>
        <dbReference type="Proteomes" id="UP000050865"/>
    </source>
</evidence>
<feature type="transmembrane region" description="Helical" evidence="2">
    <location>
        <begin position="221"/>
        <end position="244"/>
    </location>
</feature>
<feature type="transmembrane region" description="Helical" evidence="2">
    <location>
        <begin position="272"/>
        <end position="294"/>
    </location>
</feature>
<dbReference type="Proteomes" id="UP000050865">
    <property type="component" value="Unassembled WGS sequence"/>
</dbReference>
<feature type="transmembrane region" description="Helical" evidence="2">
    <location>
        <begin position="301"/>
        <end position="323"/>
    </location>
</feature>
<evidence type="ECO:0000256" key="1">
    <source>
        <dbReference type="SAM" id="MobiDB-lite"/>
    </source>
</evidence>
<dbReference type="EMBL" id="AYZJ01000085">
    <property type="protein sequence ID" value="KRN18614.1"/>
    <property type="molecule type" value="Genomic_DNA"/>
</dbReference>
<keyword evidence="2" id="KW-0472">Membrane</keyword>